<proteinExistence type="predicted"/>
<reference evidence="2 3" key="1">
    <citation type="journal article" date="2023" name="Arcadia Sci">
        <title>De novo assembly of a long-read Amblyomma americanum tick genome.</title>
        <authorList>
            <person name="Chou S."/>
            <person name="Poskanzer K.E."/>
            <person name="Rollins M."/>
            <person name="Thuy-Boun P.S."/>
        </authorList>
    </citation>
    <scope>NUCLEOTIDE SEQUENCE [LARGE SCALE GENOMIC DNA]</scope>
    <source>
        <strain evidence="2">F_SG_1</strain>
        <tissue evidence="2">Salivary glands</tissue>
    </source>
</reference>
<feature type="compositionally biased region" description="Polar residues" evidence="1">
    <location>
        <begin position="231"/>
        <end position="240"/>
    </location>
</feature>
<protein>
    <submittedName>
        <fullName evidence="2">Uncharacterized protein</fullName>
    </submittedName>
</protein>
<evidence type="ECO:0000313" key="2">
    <source>
        <dbReference type="EMBL" id="KAK8759980.1"/>
    </source>
</evidence>
<keyword evidence="3" id="KW-1185">Reference proteome</keyword>
<accession>A0AAQ4DBZ0</accession>
<comment type="caution">
    <text evidence="2">The sequence shown here is derived from an EMBL/GenBank/DDBJ whole genome shotgun (WGS) entry which is preliminary data.</text>
</comment>
<dbReference type="EMBL" id="JARKHS020032479">
    <property type="protein sequence ID" value="KAK8759980.1"/>
    <property type="molecule type" value="Genomic_DNA"/>
</dbReference>
<feature type="region of interest" description="Disordered" evidence="1">
    <location>
        <begin position="209"/>
        <end position="240"/>
    </location>
</feature>
<sequence length="240" mass="26899">MGSDKCNALRRLVYRFMPQKLQLLDDENVAWLPRLRSIHPADVAQSILLAVRAFETEADRLRATAWIRCWLLPLEDQRKWTFYRVTEIPTLPGCNEALSRITFALKQFTENASEPSHACIVRGSAFYACMLAKIKVNHVEEPQALYVSMWTTQPVFAVSCASKIHRRFKQAVQFAMRSDVFSIGEIRGSPEVAFKTALSTLSMFSVEAEGQRNPTADHQPPESLAVGSHGEQLSSGLGAT</sequence>
<dbReference type="Proteomes" id="UP001321473">
    <property type="component" value="Unassembled WGS sequence"/>
</dbReference>
<evidence type="ECO:0000256" key="1">
    <source>
        <dbReference type="SAM" id="MobiDB-lite"/>
    </source>
</evidence>
<feature type="non-terminal residue" evidence="2">
    <location>
        <position position="240"/>
    </location>
</feature>
<gene>
    <name evidence="2" type="ORF">V5799_028753</name>
</gene>
<evidence type="ECO:0000313" key="3">
    <source>
        <dbReference type="Proteomes" id="UP001321473"/>
    </source>
</evidence>
<name>A0AAQ4DBZ0_AMBAM</name>
<dbReference type="AlphaFoldDB" id="A0AAQ4DBZ0"/>
<organism evidence="2 3">
    <name type="scientific">Amblyomma americanum</name>
    <name type="common">Lone star tick</name>
    <dbReference type="NCBI Taxonomy" id="6943"/>
    <lineage>
        <taxon>Eukaryota</taxon>
        <taxon>Metazoa</taxon>
        <taxon>Ecdysozoa</taxon>
        <taxon>Arthropoda</taxon>
        <taxon>Chelicerata</taxon>
        <taxon>Arachnida</taxon>
        <taxon>Acari</taxon>
        <taxon>Parasitiformes</taxon>
        <taxon>Ixodida</taxon>
        <taxon>Ixodoidea</taxon>
        <taxon>Ixodidae</taxon>
        <taxon>Amblyomminae</taxon>
        <taxon>Amblyomma</taxon>
    </lineage>
</organism>